<dbReference type="InterPro" id="IPR036623">
    <property type="entry name" value="Hemimethylated_DNA-bd_sf"/>
</dbReference>
<dbReference type="PANTHER" id="PTHR31350:SF21">
    <property type="entry name" value="F-BOX ONLY PROTEIN 21"/>
    <property type="match status" value="1"/>
</dbReference>
<accession>A0ABR0A1X9</accession>
<dbReference type="SMART" id="SM00992">
    <property type="entry name" value="YccV-like"/>
    <property type="match status" value="1"/>
</dbReference>
<proteinExistence type="predicted"/>
<dbReference type="Gene3D" id="2.30.30.390">
    <property type="entry name" value="Hemimethylated DNA-binding domain"/>
    <property type="match status" value="1"/>
</dbReference>
<evidence type="ECO:0000313" key="3">
    <source>
        <dbReference type="Proteomes" id="UP001234178"/>
    </source>
</evidence>
<feature type="domain" description="F-box" evidence="1">
    <location>
        <begin position="1"/>
        <end position="50"/>
    </location>
</feature>
<dbReference type="InterPro" id="IPR032698">
    <property type="entry name" value="SirB1_N"/>
</dbReference>
<keyword evidence="3" id="KW-1185">Reference proteome</keyword>
<dbReference type="EMBL" id="JAOYFB010000036">
    <property type="protein sequence ID" value="KAK4019121.1"/>
    <property type="molecule type" value="Genomic_DNA"/>
</dbReference>
<protein>
    <recommendedName>
        <fullName evidence="1">F-box domain-containing protein</fullName>
    </recommendedName>
</protein>
<comment type="caution">
    <text evidence="2">The sequence shown here is derived from an EMBL/GenBank/DDBJ whole genome shotgun (WGS) entry which is preliminary data.</text>
</comment>
<gene>
    <name evidence="2" type="ORF">OUZ56_001150</name>
</gene>
<sequence>MSLNQLPEEVLLRHILSFSEITIFDLQSLMFSCHTLYRIIRNSNELWRLKFSTRWPQIPIQHQERNERIWYERVALAIMAVKEVHNTLQEISFQCYPLNQSPLSAADKLIMGHLGQPPIPECVQHELELMASTTNENLTTQYYARDLLTKVKSRLIERKLQDLMAQPESQKSLIDGAVLISQWFEMGKLKQTNLGDIRQVIEDLTERVRKLTNSTVYSAECLFPTAKACDSFEKAKEILDLIHLVMFRDIGFEPCHIYWLSLDHYCSITEVLETKRGCQMLLTIVFHEVARELGIPLQIVIYRECSLSGERDLLLRWSKDPGEVDAERIYYVDVCAKTYDSLKQCHCYPAAMGQPASSAQKVFHQMMSTIIEQLRCHWGSFLNFTGLGRDNDFRLLIRLAIIISPREKDLVLEYANLCLALSLQLEDAIQLLLSVGLQAHQMMKKCVEKLRRHQILIIAAKFVCYRPLTVKYAVGLVMEYKSMPEFYFNHSQPCVIVSWSAKFQKSDQWKTVHRKRKPKGVKQQDQAFYHILVKNAPSGFIGLNVAEETLELPRDIGLAHEQLGSDFGGNGYFERFDGRRYVPNAELRERFPEDDKVALALTA</sequence>
<dbReference type="PROSITE" id="PS50181">
    <property type="entry name" value="FBOX"/>
    <property type="match status" value="1"/>
</dbReference>
<dbReference type="InterPro" id="IPR036047">
    <property type="entry name" value="F-box-like_dom_sf"/>
</dbReference>
<dbReference type="SUPFAM" id="SSF141255">
    <property type="entry name" value="YccV-like"/>
    <property type="match status" value="1"/>
</dbReference>
<organism evidence="2 3">
    <name type="scientific">Daphnia magna</name>
    <dbReference type="NCBI Taxonomy" id="35525"/>
    <lineage>
        <taxon>Eukaryota</taxon>
        <taxon>Metazoa</taxon>
        <taxon>Ecdysozoa</taxon>
        <taxon>Arthropoda</taxon>
        <taxon>Crustacea</taxon>
        <taxon>Branchiopoda</taxon>
        <taxon>Diplostraca</taxon>
        <taxon>Cladocera</taxon>
        <taxon>Anomopoda</taxon>
        <taxon>Daphniidae</taxon>
        <taxon>Daphnia</taxon>
    </lineage>
</organism>
<name>A0ABR0A1X9_9CRUS</name>
<dbReference type="PANTHER" id="PTHR31350">
    <property type="entry name" value="SI:DKEY-261L7.2"/>
    <property type="match status" value="1"/>
</dbReference>
<reference evidence="2 3" key="1">
    <citation type="journal article" date="2023" name="Nucleic Acids Res.">
        <title>The hologenome of Daphnia magna reveals possible DNA methylation and microbiome-mediated evolution of the host genome.</title>
        <authorList>
            <person name="Chaturvedi A."/>
            <person name="Li X."/>
            <person name="Dhandapani V."/>
            <person name="Marshall H."/>
            <person name="Kissane S."/>
            <person name="Cuenca-Cambronero M."/>
            <person name="Asole G."/>
            <person name="Calvet F."/>
            <person name="Ruiz-Romero M."/>
            <person name="Marangio P."/>
            <person name="Guigo R."/>
            <person name="Rago D."/>
            <person name="Mirbahai L."/>
            <person name="Eastwood N."/>
            <person name="Colbourne J.K."/>
            <person name="Zhou J."/>
            <person name="Mallon E."/>
            <person name="Orsini L."/>
        </authorList>
    </citation>
    <scope>NUCLEOTIDE SEQUENCE [LARGE SCALE GENOMIC DNA]</scope>
    <source>
        <strain evidence="2">LRV0_1</strain>
    </source>
</reference>
<dbReference type="Pfam" id="PF13369">
    <property type="entry name" value="Transglut_core2"/>
    <property type="match status" value="1"/>
</dbReference>
<dbReference type="Pfam" id="PF08755">
    <property type="entry name" value="YccV-like"/>
    <property type="match status" value="1"/>
</dbReference>
<dbReference type="Proteomes" id="UP001234178">
    <property type="component" value="Unassembled WGS sequence"/>
</dbReference>
<dbReference type="InterPro" id="IPR001810">
    <property type="entry name" value="F-box_dom"/>
</dbReference>
<dbReference type="InterPro" id="IPR011722">
    <property type="entry name" value="Hemimethylated_DNA-bd_dom"/>
</dbReference>
<evidence type="ECO:0000313" key="2">
    <source>
        <dbReference type="EMBL" id="KAK4019121.1"/>
    </source>
</evidence>
<dbReference type="SUPFAM" id="SSF81383">
    <property type="entry name" value="F-box domain"/>
    <property type="match status" value="1"/>
</dbReference>
<evidence type="ECO:0000259" key="1">
    <source>
        <dbReference type="PROSITE" id="PS50181"/>
    </source>
</evidence>